<comment type="caution">
    <text evidence="1">The sequence shown here is derived from an EMBL/GenBank/DDBJ whole genome shotgun (WGS) entry which is preliminary data.</text>
</comment>
<reference evidence="1" key="1">
    <citation type="submission" date="2019-06" db="EMBL/GenBank/DDBJ databases">
        <authorList>
            <person name="Zheng W."/>
        </authorList>
    </citation>
    <scope>NUCLEOTIDE SEQUENCE</scope>
    <source>
        <strain evidence="1">QDHG01</strain>
    </source>
</reference>
<sequence length="166" mass="19718">MISQNIATYRDITNNKIQERQDLCSCQSGLRVRFYCYQQNCKIHTKNIFYCDECFSSMTESGQGHQSRMIHKLLSELKEKWMKLQELEGKTYHEVCFKFKAIQSMAEYLEQFILSSNNTFKGKRLCNDMANFHLFDSEFKSIFAEVEGYMNEDKTAKLYSFDETYN</sequence>
<gene>
    <name evidence="1" type="ORF">FGO68_gene9313</name>
</gene>
<protein>
    <submittedName>
        <fullName evidence="1">Uncharacterized protein</fullName>
    </submittedName>
</protein>
<evidence type="ECO:0000313" key="1">
    <source>
        <dbReference type="EMBL" id="TNV79567.1"/>
    </source>
</evidence>
<organism evidence="1 2">
    <name type="scientific">Halteria grandinella</name>
    <dbReference type="NCBI Taxonomy" id="5974"/>
    <lineage>
        <taxon>Eukaryota</taxon>
        <taxon>Sar</taxon>
        <taxon>Alveolata</taxon>
        <taxon>Ciliophora</taxon>
        <taxon>Intramacronucleata</taxon>
        <taxon>Spirotrichea</taxon>
        <taxon>Stichotrichia</taxon>
        <taxon>Sporadotrichida</taxon>
        <taxon>Halteriidae</taxon>
        <taxon>Halteria</taxon>
    </lineage>
</organism>
<dbReference type="Proteomes" id="UP000785679">
    <property type="component" value="Unassembled WGS sequence"/>
</dbReference>
<dbReference type="AlphaFoldDB" id="A0A8J8NPL7"/>
<proteinExistence type="predicted"/>
<accession>A0A8J8NPL7</accession>
<evidence type="ECO:0000313" key="2">
    <source>
        <dbReference type="Proteomes" id="UP000785679"/>
    </source>
</evidence>
<name>A0A8J8NPL7_HALGN</name>
<dbReference type="EMBL" id="RRYP01008745">
    <property type="protein sequence ID" value="TNV79567.1"/>
    <property type="molecule type" value="Genomic_DNA"/>
</dbReference>
<keyword evidence="2" id="KW-1185">Reference proteome</keyword>